<reference evidence="1 2" key="1">
    <citation type="submission" date="2019-04" db="EMBL/GenBank/DDBJ databases">
        <authorList>
            <consortium name="DOE Joint Genome Institute"/>
            <person name="Mondo S."/>
            <person name="Kjaerbolling I."/>
            <person name="Vesth T."/>
            <person name="Frisvad J.C."/>
            <person name="Nybo J.L."/>
            <person name="Theobald S."/>
            <person name="Kildgaard S."/>
            <person name="Isbrandt T."/>
            <person name="Kuo A."/>
            <person name="Sato A."/>
            <person name="Lyhne E.K."/>
            <person name="Kogle M.E."/>
            <person name="Wiebenga A."/>
            <person name="Kun R.S."/>
            <person name="Lubbers R.J."/>
            <person name="Makela M.R."/>
            <person name="Barry K."/>
            <person name="Chovatia M."/>
            <person name="Clum A."/>
            <person name="Daum C."/>
            <person name="Haridas S."/>
            <person name="He G."/>
            <person name="LaButti K."/>
            <person name="Lipzen A."/>
            <person name="Riley R."/>
            <person name="Salamov A."/>
            <person name="Simmons B.A."/>
            <person name="Magnuson J.K."/>
            <person name="Henrissat B."/>
            <person name="Mortensen U.H."/>
            <person name="Larsen T.O."/>
            <person name="Devries R.P."/>
            <person name="Grigoriev I.V."/>
            <person name="Machida M."/>
            <person name="Baker S.E."/>
            <person name="Andersen M.R."/>
            <person name="Cantor M.N."/>
            <person name="Hua S.X."/>
        </authorList>
    </citation>
    <scope>NUCLEOTIDE SEQUENCE [LARGE SCALE GENOMIC DNA]</scope>
    <source>
        <strain evidence="1 2">CBS 119388</strain>
    </source>
</reference>
<name>A0A5N6HKN8_9EURO</name>
<dbReference type="OrthoDB" id="4503175at2759"/>
<dbReference type="EMBL" id="ML736884">
    <property type="protein sequence ID" value="KAE8397657.1"/>
    <property type="molecule type" value="Genomic_DNA"/>
</dbReference>
<dbReference type="Proteomes" id="UP000325579">
    <property type="component" value="Unassembled WGS sequence"/>
</dbReference>
<sequence>MPVVVAFENPEIFYDDGSPVHQVLESNGFPPGSYPIVRDMPPMILLPQLDDDAIGELRGLEGVNVDVQADD</sequence>
<dbReference type="AlphaFoldDB" id="A0A5N6HKN8"/>
<accession>A0A5N7CVA8</accession>
<proteinExistence type="predicted"/>
<evidence type="ECO:0000313" key="2">
    <source>
        <dbReference type="Proteomes" id="UP000325579"/>
    </source>
</evidence>
<dbReference type="RefSeq" id="XP_031934976.1">
    <property type="nucleotide sequence ID" value="XM_032088417.1"/>
</dbReference>
<keyword evidence="2" id="KW-1185">Reference proteome</keyword>
<accession>A0A5N6HKN8</accession>
<dbReference type="GeneID" id="43673108"/>
<protein>
    <submittedName>
        <fullName evidence="1">Uncharacterized protein</fullName>
    </submittedName>
</protein>
<gene>
    <name evidence="1" type="ORF">BDV37DRAFT_289237</name>
</gene>
<evidence type="ECO:0000313" key="1">
    <source>
        <dbReference type="EMBL" id="KAE8397657.1"/>
    </source>
</evidence>
<organism evidence="1 2">
    <name type="scientific">Aspergillus pseudonomiae</name>
    <dbReference type="NCBI Taxonomy" id="1506151"/>
    <lineage>
        <taxon>Eukaryota</taxon>
        <taxon>Fungi</taxon>
        <taxon>Dikarya</taxon>
        <taxon>Ascomycota</taxon>
        <taxon>Pezizomycotina</taxon>
        <taxon>Eurotiomycetes</taxon>
        <taxon>Eurotiomycetidae</taxon>
        <taxon>Eurotiales</taxon>
        <taxon>Aspergillaceae</taxon>
        <taxon>Aspergillus</taxon>
        <taxon>Aspergillus subgen. Circumdati</taxon>
    </lineage>
</organism>